<dbReference type="Pfam" id="PF00122">
    <property type="entry name" value="E1-E2_ATPase"/>
    <property type="match status" value="1"/>
</dbReference>
<accession>A0A0W0VBD3</accession>
<name>A0A0W0VBD3_9GAMM</name>
<dbReference type="InterPro" id="IPR036412">
    <property type="entry name" value="HAD-like_sf"/>
</dbReference>
<evidence type="ECO:0000256" key="11">
    <source>
        <dbReference type="ARBA" id="ARBA00022840"/>
    </source>
</evidence>
<evidence type="ECO:0000256" key="13">
    <source>
        <dbReference type="ARBA" id="ARBA00022967"/>
    </source>
</evidence>
<dbReference type="SUPFAM" id="SSF81653">
    <property type="entry name" value="Calcium ATPase, transduction domain A"/>
    <property type="match status" value="1"/>
</dbReference>
<dbReference type="Pfam" id="PF00689">
    <property type="entry name" value="Cation_ATPase_C"/>
    <property type="match status" value="1"/>
</dbReference>
<evidence type="ECO:0000256" key="8">
    <source>
        <dbReference type="ARBA" id="ARBA00022553"/>
    </source>
</evidence>
<evidence type="ECO:0000256" key="6">
    <source>
        <dbReference type="ARBA" id="ARBA00022475"/>
    </source>
</evidence>
<dbReference type="AlphaFoldDB" id="A0A0W0VBD3"/>
<gene>
    <name evidence="20" type="primary">mgtA</name>
    <name evidence="20" type="ORF">Ljor_1519</name>
</gene>
<dbReference type="InterPro" id="IPR059000">
    <property type="entry name" value="ATPase_P-type_domA"/>
</dbReference>
<dbReference type="GO" id="GO:0015444">
    <property type="term" value="F:P-type magnesium transporter activity"/>
    <property type="evidence" value="ECO:0007669"/>
    <property type="project" value="UniProtKB-EC"/>
</dbReference>
<dbReference type="PANTHER" id="PTHR42861">
    <property type="entry name" value="CALCIUM-TRANSPORTING ATPASE"/>
    <property type="match status" value="1"/>
</dbReference>
<dbReference type="Gene3D" id="3.40.50.1000">
    <property type="entry name" value="HAD superfamily/HAD-like"/>
    <property type="match status" value="1"/>
</dbReference>
<keyword evidence="6" id="KW-1003">Cell membrane</keyword>
<keyword evidence="11" id="KW-0067">ATP-binding</keyword>
<organism evidence="20 21">
    <name type="scientific">Legionella jordanis</name>
    <dbReference type="NCBI Taxonomy" id="456"/>
    <lineage>
        <taxon>Bacteria</taxon>
        <taxon>Pseudomonadati</taxon>
        <taxon>Pseudomonadota</taxon>
        <taxon>Gammaproteobacteria</taxon>
        <taxon>Legionellales</taxon>
        <taxon>Legionellaceae</taxon>
        <taxon>Legionella</taxon>
    </lineage>
</organism>
<dbReference type="OrthoDB" id="9814270at2"/>
<dbReference type="InterPro" id="IPR023299">
    <property type="entry name" value="ATPase_P-typ_cyto_dom_N"/>
</dbReference>
<dbReference type="EMBL" id="LNYJ01000011">
    <property type="protein sequence ID" value="KTD17213.1"/>
    <property type="molecule type" value="Genomic_DNA"/>
</dbReference>
<dbReference type="STRING" id="456.Ljor_1519"/>
<dbReference type="SUPFAM" id="SSF81665">
    <property type="entry name" value="Calcium ATPase, transmembrane domain M"/>
    <property type="match status" value="1"/>
</dbReference>
<dbReference type="Gene3D" id="1.20.1110.10">
    <property type="entry name" value="Calcium-transporting ATPase, transmembrane domain"/>
    <property type="match status" value="1"/>
</dbReference>
<dbReference type="PROSITE" id="PS00154">
    <property type="entry name" value="ATPASE_E1_E2"/>
    <property type="match status" value="1"/>
</dbReference>
<dbReference type="InterPro" id="IPR001757">
    <property type="entry name" value="P_typ_ATPase"/>
</dbReference>
<dbReference type="InterPro" id="IPR008250">
    <property type="entry name" value="ATPase_P-typ_transduc_dom_A_sf"/>
</dbReference>
<dbReference type="PATRIC" id="fig|456.5.peg.1623"/>
<keyword evidence="14 18" id="KW-1133">Transmembrane helix</keyword>
<dbReference type="InterPro" id="IPR006068">
    <property type="entry name" value="ATPase_P-typ_cation-transptr_C"/>
</dbReference>
<dbReference type="GO" id="GO:0005524">
    <property type="term" value="F:ATP binding"/>
    <property type="evidence" value="ECO:0007669"/>
    <property type="project" value="UniProtKB-KW"/>
</dbReference>
<dbReference type="SFLD" id="SFLDF00027">
    <property type="entry name" value="p-type_atpase"/>
    <property type="match status" value="1"/>
</dbReference>
<sequence length="857" mass="95142">MPHDIFELSQMSAEMALQFLHSSWGGLSAEEAQNRLEGYGTNEIKSKRYRSIILEALSHSTNPLVAILMFAAVVSAFTGNLANAVIIILVITVSIFLDFFQSHRSLLVAEKLQNTVAQLSKVFRDGKEINLPSKELVQGDVIKLVAGDMVPADCRLLNAKDLHVQQAVLTGESLAVEKDFAPLPVIPTNPAAANNAVFAGSSIVSGYAIALVVSTGLNSLVGQIAKELTKTSVQTEFERGMLNFGLFIMKTIFFLVLFVFVINFWFGHSPIESLLFAMALAVGLTPEFLPMITTVTLATGALRMSKQKVVVKHLTAIQNFGSIDILCCDKTGTLTENKMTLEQSIDLTGNNSEQVMLLAYLNSLYGTGIKNPIDIAILENTKLNPLDEAILRHHHPDITSYNKVDEIPFDFERRRSSVVVDKGDVHWLITKGAPEQILQLCTFYMMQEEIHPLKDSSIKKYRSLFNTLSQDGYRVLAVAYRQLKKQQIYQVDDEKDLVLAGFLTFLDPPLKDSSQMINDLKRAGIQIKILTGDNELVTRHVCSEVGLSCQDILVGEQMEHISSSALTTIAEQTHVFARLSPQQKLMIIQALRAKGHVVGFLGDGINDAPSLRASDVGISVADAVDVAKEAADIILLEHNLKVLLNGIFEGRKSFGNVMKYLMMGTSSNFGNMLSMAFIAPFLPFFPMRPTQILINNLLYDVSQLTIPTDKVDDSFLQKPKKWNITIVKRFMFYIGPISSLFDFVTFFVMLKVFHASESLFQSGWFLESLATQILVIFIIRTAKNPFKSPPSLPLTMSVLAALTLAIVLPFSPIAPYLGLVPLPWGFFVFLVLATASYLLLVELVKRKLMWNWFQDLV</sequence>
<evidence type="ECO:0000256" key="16">
    <source>
        <dbReference type="ARBA" id="ARBA00029806"/>
    </source>
</evidence>
<dbReference type="InterPro" id="IPR023298">
    <property type="entry name" value="ATPase_P-typ_TM_dom_sf"/>
</dbReference>
<evidence type="ECO:0000256" key="10">
    <source>
        <dbReference type="ARBA" id="ARBA00022741"/>
    </source>
</evidence>
<evidence type="ECO:0000256" key="2">
    <source>
        <dbReference type="ARBA" id="ARBA00004429"/>
    </source>
</evidence>
<dbReference type="InterPro" id="IPR006415">
    <property type="entry name" value="P-type_ATPase_IIIB"/>
</dbReference>
<dbReference type="PRINTS" id="PR01836">
    <property type="entry name" value="MGATPASE"/>
</dbReference>
<evidence type="ECO:0000256" key="18">
    <source>
        <dbReference type="SAM" id="Phobius"/>
    </source>
</evidence>
<dbReference type="InterPro" id="IPR044492">
    <property type="entry name" value="P_typ_ATPase_HD_dom"/>
</dbReference>
<evidence type="ECO:0000256" key="7">
    <source>
        <dbReference type="ARBA" id="ARBA00022519"/>
    </source>
</evidence>
<keyword evidence="10" id="KW-0547">Nucleotide-binding</keyword>
<evidence type="ECO:0000256" key="15">
    <source>
        <dbReference type="ARBA" id="ARBA00023136"/>
    </source>
</evidence>
<dbReference type="NCBIfam" id="TIGR01494">
    <property type="entry name" value="ATPase_P-type"/>
    <property type="match status" value="2"/>
</dbReference>
<dbReference type="Proteomes" id="UP000055035">
    <property type="component" value="Unassembled WGS sequence"/>
</dbReference>
<reference evidence="20 21" key="1">
    <citation type="submission" date="2015-11" db="EMBL/GenBank/DDBJ databases">
        <title>Genomic analysis of 38 Legionella species identifies large and diverse effector repertoires.</title>
        <authorList>
            <person name="Burstein D."/>
            <person name="Amaro F."/>
            <person name="Zusman T."/>
            <person name="Lifshitz Z."/>
            <person name="Cohen O."/>
            <person name="Gilbert J.A."/>
            <person name="Pupko T."/>
            <person name="Shuman H.A."/>
            <person name="Segal G."/>
        </authorList>
    </citation>
    <scope>NUCLEOTIDE SEQUENCE [LARGE SCALE GENOMIC DNA]</scope>
    <source>
        <strain evidence="20 21">BL-540</strain>
    </source>
</reference>
<comment type="caution">
    <text evidence="20">The sequence shown here is derived from an EMBL/GenBank/DDBJ whole genome shotgun (WGS) entry which is preliminary data.</text>
</comment>
<dbReference type="Gene3D" id="3.40.1110.10">
    <property type="entry name" value="Calcium-transporting ATPase, cytoplasmic domain N"/>
    <property type="match status" value="1"/>
</dbReference>
<comment type="catalytic activity">
    <reaction evidence="17">
        <text>Mg(2+)(out) + ATP + H2O = Mg(2+)(in) + ADP + phosphate + H(+)</text>
        <dbReference type="Rhea" id="RHEA:10260"/>
        <dbReference type="ChEBI" id="CHEBI:15377"/>
        <dbReference type="ChEBI" id="CHEBI:15378"/>
        <dbReference type="ChEBI" id="CHEBI:18420"/>
        <dbReference type="ChEBI" id="CHEBI:30616"/>
        <dbReference type="ChEBI" id="CHEBI:43474"/>
        <dbReference type="ChEBI" id="CHEBI:456216"/>
        <dbReference type="EC" id="7.2.2.14"/>
    </reaction>
</comment>
<dbReference type="GO" id="GO:0005886">
    <property type="term" value="C:plasma membrane"/>
    <property type="evidence" value="ECO:0007669"/>
    <property type="project" value="UniProtKB-SubCell"/>
</dbReference>
<dbReference type="SFLD" id="SFLDS00003">
    <property type="entry name" value="Haloacid_Dehalogenase"/>
    <property type="match status" value="1"/>
</dbReference>
<dbReference type="SFLD" id="SFLDG00002">
    <property type="entry name" value="C1.7:_P-type_atpase_like"/>
    <property type="match status" value="1"/>
</dbReference>
<dbReference type="SMART" id="SM00831">
    <property type="entry name" value="Cation_ATPase_N"/>
    <property type="match status" value="1"/>
</dbReference>
<evidence type="ECO:0000256" key="9">
    <source>
        <dbReference type="ARBA" id="ARBA00022692"/>
    </source>
</evidence>
<feature type="transmembrane region" description="Helical" evidence="18">
    <location>
        <begin position="52"/>
        <end position="75"/>
    </location>
</feature>
<dbReference type="CDD" id="cd02077">
    <property type="entry name" value="P-type_ATPase_Mg"/>
    <property type="match status" value="1"/>
</dbReference>
<dbReference type="RefSeq" id="WP_082647161.1">
    <property type="nucleotide sequence ID" value="NZ_CAAAIC010000003.1"/>
</dbReference>
<feature type="domain" description="Cation-transporting P-type ATPase N-terminal" evidence="19">
    <location>
        <begin position="7"/>
        <end position="80"/>
    </location>
</feature>
<feature type="transmembrane region" description="Helical" evidence="18">
    <location>
        <begin position="274"/>
        <end position="298"/>
    </location>
</feature>
<keyword evidence="7" id="KW-0997">Cell inner membrane</keyword>
<evidence type="ECO:0000256" key="17">
    <source>
        <dbReference type="ARBA" id="ARBA00047295"/>
    </source>
</evidence>
<dbReference type="InterPro" id="IPR023214">
    <property type="entry name" value="HAD_sf"/>
</dbReference>
<dbReference type="Pfam" id="PF00690">
    <property type="entry name" value="Cation_ATPase_N"/>
    <property type="match status" value="1"/>
</dbReference>
<comment type="similarity">
    <text evidence="3">Belongs to the cation transport ATPase (P-type) (TC 3.A.3) family. Type IIIB subfamily.</text>
</comment>
<comment type="function">
    <text evidence="1">Mediates magnesium influx to the cytosol.</text>
</comment>
<keyword evidence="8" id="KW-0597">Phosphoprotein</keyword>
<dbReference type="SUPFAM" id="SSF56784">
    <property type="entry name" value="HAD-like"/>
    <property type="match status" value="1"/>
</dbReference>
<dbReference type="Pfam" id="PF13246">
    <property type="entry name" value="Cation_ATPase"/>
    <property type="match status" value="1"/>
</dbReference>
<evidence type="ECO:0000256" key="4">
    <source>
        <dbReference type="ARBA" id="ARBA00012786"/>
    </source>
</evidence>
<keyword evidence="13" id="KW-1278">Translocase</keyword>
<evidence type="ECO:0000256" key="3">
    <source>
        <dbReference type="ARBA" id="ARBA00008746"/>
    </source>
</evidence>
<dbReference type="InterPro" id="IPR018303">
    <property type="entry name" value="ATPase_P-typ_P_site"/>
</dbReference>
<keyword evidence="21" id="KW-1185">Reference proteome</keyword>
<keyword evidence="12" id="KW-0460">Magnesium</keyword>
<dbReference type="GO" id="GO:0016887">
    <property type="term" value="F:ATP hydrolysis activity"/>
    <property type="evidence" value="ECO:0007669"/>
    <property type="project" value="InterPro"/>
</dbReference>
<proteinExistence type="inferred from homology"/>
<evidence type="ECO:0000313" key="20">
    <source>
        <dbReference type="EMBL" id="KTD17213.1"/>
    </source>
</evidence>
<evidence type="ECO:0000256" key="14">
    <source>
        <dbReference type="ARBA" id="ARBA00022989"/>
    </source>
</evidence>
<evidence type="ECO:0000259" key="19">
    <source>
        <dbReference type="SMART" id="SM00831"/>
    </source>
</evidence>
<dbReference type="Gene3D" id="2.70.150.10">
    <property type="entry name" value="Calcium-transporting ATPase, cytoplasmic transduction domain A"/>
    <property type="match status" value="1"/>
</dbReference>
<keyword evidence="9 18" id="KW-0812">Transmembrane</keyword>
<keyword evidence="15 18" id="KW-0472">Membrane</keyword>
<comment type="subcellular location">
    <subcellularLocation>
        <location evidence="2">Cell inner membrane</location>
        <topology evidence="2">Multi-pass membrane protein</topology>
    </subcellularLocation>
</comment>
<feature type="transmembrane region" description="Helical" evidence="18">
    <location>
        <begin position="759"/>
        <end position="779"/>
    </location>
</feature>
<feature type="transmembrane region" description="Helical" evidence="18">
    <location>
        <begin position="247"/>
        <end position="268"/>
    </location>
</feature>
<feature type="transmembrane region" description="Helical" evidence="18">
    <location>
        <begin position="791"/>
        <end position="810"/>
    </location>
</feature>
<feature type="transmembrane region" description="Helical" evidence="18">
    <location>
        <begin position="822"/>
        <end position="841"/>
    </location>
</feature>
<evidence type="ECO:0000256" key="5">
    <source>
        <dbReference type="ARBA" id="ARBA00013555"/>
    </source>
</evidence>
<evidence type="ECO:0000256" key="12">
    <source>
        <dbReference type="ARBA" id="ARBA00022842"/>
    </source>
</evidence>
<dbReference type="EC" id="7.2.2.14" evidence="4"/>
<dbReference type="NCBIfam" id="TIGR01524">
    <property type="entry name" value="ATPase-IIIB_Mg"/>
    <property type="match status" value="1"/>
</dbReference>
<feature type="transmembrane region" description="Helical" evidence="18">
    <location>
        <begin position="730"/>
        <end position="753"/>
    </location>
</feature>
<protein>
    <recommendedName>
        <fullName evidence="5">Magnesium-transporting ATPase, P-type 1</fullName>
        <ecNumber evidence="4">7.2.2.14</ecNumber>
    </recommendedName>
    <alternativeName>
        <fullName evidence="16">Mg(2+) transport ATPase, P-type 1</fullName>
    </alternativeName>
</protein>
<evidence type="ECO:0000313" key="21">
    <source>
        <dbReference type="Proteomes" id="UP000055035"/>
    </source>
</evidence>
<evidence type="ECO:0000256" key="1">
    <source>
        <dbReference type="ARBA" id="ARBA00003954"/>
    </source>
</evidence>
<dbReference type="InterPro" id="IPR004014">
    <property type="entry name" value="ATPase_P-typ_cation-transptr_N"/>
</dbReference>